<feature type="region of interest" description="Disordered" evidence="4">
    <location>
        <begin position="300"/>
        <end position="360"/>
    </location>
</feature>
<feature type="compositionally biased region" description="Low complexity" evidence="4">
    <location>
        <begin position="322"/>
        <end position="332"/>
    </location>
</feature>
<dbReference type="Proteomes" id="UP000649617">
    <property type="component" value="Unassembled WGS sequence"/>
</dbReference>
<keyword evidence="7" id="KW-1185">Reference proteome</keyword>
<comment type="caution">
    <text evidence="6">The sequence shown here is derived from an EMBL/GenBank/DDBJ whole genome shotgun (WGS) entry which is preliminary data.</text>
</comment>
<dbReference type="SUPFAM" id="SSF54928">
    <property type="entry name" value="RNA-binding domain, RBD"/>
    <property type="match status" value="2"/>
</dbReference>
<dbReference type="EMBL" id="CAJNIZ010043804">
    <property type="protein sequence ID" value="CAE7669266.1"/>
    <property type="molecule type" value="Genomic_DNA"/>
</dbReference>
<keyword evidence="2 3" id="KW-0694">RNA-binding</keyword>
<dbReference type="Gene3D" id="3.30.70.330">
    <property type="match status" value="2"/>
</dbReference>
<feature type="compositionally biased region" description="Basic and acidic residues" evidence="4">
    <location>
        <begin position="195"/>
        <end position="206"/>
    </location>
</feature>
<reference evidence="6" key="1">
    <citation type="submission" date="2021-02" db="EMBL/GenBank/DDBJ databases">
        <authorList>
            <person name="Dougan E. K."/>
            <person name="Rhodes N."/>
            <person name="Thang M."/>
            <person name="Chan C."/>
        </authorList>
    </citation>
    <scope>NUCLEOTIDE SEQUENCE</scope>
</reference>
<sequence length="449" mass="48079">MKAASSKVVRKRKKVVAPGKRRRNKAPLAKATELDEAGNAISQVTVSDPNQKWNSSLAVRLPARKRARNTLRTGSKSAVCKRKQTLTASSLRKSVRKVKGRSQGKQRAKRRAHPEKPATVAVSVDCLEDSSPPPSREVQPSLDPAQATAATAGDAPSQTQGEEPDAHGASHASANKPKKKKQKDLSAKPACEDGETAKTAKTADLKTQDAESHADDAAQCLKICAANLPWWFDKAKIERHFRRKGGVAHVWLLYDKWGESRGVAFITFSDKKSVKAALECDGTNVGGNVIRVNLAVDKNKEAEDGKPKPKGLSKGWAGGGAWADAPAAQAPGHLQGKSESVKGRGRGKSGKGPKQPASVLALPSRPEGSLGLVARGISYEVTEEDLKQLFSECGSGPTRVRVLTDKSGYSKGKAFIDFADEAAVEKAMKFSETMLKGRKLRLEYSHAAS</sequence>
<organism evidence="6 7">
    <name type="scientific">Symbiodinium pilosum</name>
    <name type="common">Dinoflagellate</name>
    <dbReference type="NCBI Taxonomy" id="2952"/>
    <lineage>
        <taxon>Eukaryota</taxon>
        <taxon>Sar</taxon>
        <taxon>Alveolata</taxon>
        <taxon>Dinophyceae</taxon>
        <taxon>Suessiales</taxon>
        <taxon>Symbiodiniaceae</taxon>
        <taxon>Symbiodinium</taxon>
    </lineage>
</organism>
<dbReference type="SMART" id="SM00360">
    <property type="entry name" value="RRM"/>
    <property type="match status" value="2"/>
</dbReference>
<evidence type="ECO:0000313" key="7">
    <source>
        <dbReference type="Proteomes" id="UP000649617"/>
    </source>
</evidence>
<dbReference type="PANTHER" id="PTHR23236:SF119">
    <property type="entry name" value="NUCLEAR RNA-BINDING PROTEIN SART-3"/>
    <property type="match status" value="1"/>
</dbReference>
<dbReference type="GO" id="GO:0003723">
    <property type="term" value="F:RNA binding"/>
    <property type="evidence" value="ECO:0007669"/>
    <property type="project" value="UniProtKB-UniRule"/>
</dbReference>
<dbReference type="PANTHER" id="PTHR23236">
    <property type="entry name" value="EUKARYOTIC TRANSLATION INITIATION FACTOR 4B/4H"/>
    <property type="match status" value="1"/>
</dbReference>
<dbReference type="PROSITE" id="PS50102">
    <property type="entry name" value="RRM"/>
    <property type="match status" value="2"/>
</dbReference>
<dbReference type="CDD" id="cd00590">
    <property type="entry name" value="RRM_SF"/>
    <property type="match status" value="2"/>
</dbReference>
<proteinExistence type="predicted"/>
<dbReference type="InterPro" id="IPR012677">
    <property type="entry name" value="Nucleotide-bd_a/b_plait_sf"/>
</dbReference>
<feature type="compositionally biased region" description="Basic residues" evidence="4">
    <location>
        <begin position="8"/>
        <end position="25"/>
    </location>
</feature>
<evidence type="ECO:0000256" key="4">
    <source>
        <dbReference type="SAM" id="MobiDB-lite"/>
    </source>
</evidence>
<dbReference type="InterPro" id="IPR000504">
    <property type="entry name" value="RRM_dom"/>
</dbReference>
<feature type="compositionally biased region" description="Basic residues" evidence="4">
    <location>
        <begin position="93"/>
        <end position="113"/>
    </location>
</feature>
<feature type="domain" description="RRM" evidence="5">
    <location>
        <begin position="221"/>
        <end position="297"/>
    </location>
</feature>
<protein>
    <recommendedName>
        <fullName evidence="5">RRM domain-containing protein</fullName>
    </recommendedName>
</protein>
<accession>A0A812W5K1</accession>
<feature type="compositionally biased region" description="Low complexity" evidence="4">
    <location>
        <begin position="143"/>
        <end position="156"/>
    </location>
</feature>
<evidence type="ECO:0000313" key="6">
    <source>
        <dbReference type="EMBL" id="CAE7669266.1"/>
    </source>
</evidence>
<keyword evidence="1" id="KW-0677">Repeat</keyword>
<feature type="region of interest" description="Disordered" evidence="4">
    <location>
        <begin position="1"/>
        <end position="34"/>
    </location>
</feature>
<name>A0A812W5K1_SYMPI</name>
<dbReference type="AlphaFoldDB" id="A0A812W5K1"/>
<feature type="region of interest" description="Disordered" evidence="4">
    <location>
        <begin position="64"/>
        <end position="206"/>
    </location>
</feature>
<feature type="domain" description="RRM" evidence="5">
    <location>
        <begin position="370"/>
        <end position="447"/>
    </location>
</feature>
<gene>
    <name evidence="6" type="ORF">SPIL2461_LOCUS18411</name>
</gene>
<evidence type="ECO:0000259" key="5">
    <source>
        <dbReference type="PROSITE" id="PS50102"/>
    </source>
</evidence>
<evidence type="ECO:0000256" key="3">
    <source>
        <dbReference type="PROSITE-ProRule" id="PRU00176"/>
    </source>
</evidence>
<dbReference type="Pfam" id="PF00076">
    <property type="entry name" value="RRM_1"/>
    <property type="match status" value="2"/>
</dbReference>
<dbReference type="OrthoDB" id="4726at2759"/>
<evidence type="ECO:0000256" key="1">
    <source>
        <dbReference type="ARBA" id="ARBA00022737"/>
    </source>
</evidence>
<evidence type="ECO:0000256" key="2">
    <source>
        <dbReference type="ARBA" id="ARBA00022884"/>
    </source>
</evidence>
<dbReference type="InterPro" id="IPR035979">
    <property type="entry name" value="RBD_domain_sf"/>
</dbReference>